<proteinExistence type="predicted"/>
<organism evidence="2 3">
    <name type="scientific">Microlunatus antarcticus</name>
    <dbReference type="NCBI Taxonomy" id="53388"/>
    <lineage>
        <taxon>Bacteria</taxon>
        <taxon>Bacillati</taxon>
        <taxon>Actinomycetota</taxon>
        <taxon>Actinomycetes</taxon>
        <taxon>Propionibacteriales</taxon>
        <taxon>Propionibacteriaceae</taxon>
        <taxon>Microlunatus</taxon>
    </lineage>
</organism>
<dbReference type="RefSeq" id="WP_183335859.1">
    <property type="nucleotide sequence ID" value="NZ_JACHZG010000001.1"/>
</dbReference>
<feature type="transmembrane region" description="Helical" evidence="1">
    <location>
        <begin position="115"/>
        <end position="135"/>
    </location>
</feature>
<name>A0A7W5P5D1_9ACTN</name>
<evidence type="ECO:0000256" key="1">
    <source>
        <dbReference type="SAM" id="Phobius"/>
    </source>
</evidence>
<feature type="transmembrane region" description="Helical" evidence="1">
    <location>
        <begin position="61"/>
        <end position="79"/>
    </location>
</feature>
<dbReference type="AlphaFoldDB" id="A0A7W5P5D1"/>
<sequence>MIRALVIRALRVALLGGGSLLLATAAHLSGGGTLPGPGVLAVAAFLLGLVAVLLTRRRVRLPVLLAALVPQQALLHVLFDTAASAAGGCSPVQAAHHAMTMLTCMPGHGMGPMGYAWPMFLGHLVATLGTAWLLVQGEAWCWRLVARVARAAYVAPAARSSRRRPRPATTAVLRALLLRPHRPRLSRGPPLSFA</sequence>
<protein>
    <submittedName>
        <fullName evidence="2">Uncharacterized protein</fullName>
    </submittedName>
</protein>
<reference evidence="2 3" key="1">
    <citation type="submission" date="2020-08" db="EMBL/GenBank/DDBJ databases">
        <title>Sequencing the genomes of 1000 actinobacteria strains.</title>
        <authorList>
            <person name="Klenk H.-P."/>
        </authorList>
    </citation>
    <scope>NUCLEOTIDE SEQUENCE [LARGE SCALE GENOMIC DNA]</scope>
    <source>
        <strain evidence="2 3">DSM 11053</strain>
    </source>
</reference>
<feature type="transmembrane region" description="Helical" evidence="1">
    <location>
        <begin position="38"/>
        <end position="54"/>
    </location>
</feature>
<keyword evidence="1" id="KW-0812">Transmembrane</keyword>
<keyword evidence="1" id="KW-0472">Membrane</keyword>
<dbReference type="EMBL" id="JACHZG010000001">
    <property type="protein sequence ID" value="MBB3325147.1"/>
    <property type="molecule type" value="Genomic_DNA"/>
</dbReference>
<evidence type="ECO:0000313" key="2">
    <source>
        <dbReference type="EMBL" id="MBB3325147.1"/>
    </source>
</evidence>
<evidence type="ECO:0000313" key="3">
    <source>
        <dbReference type="Proteomes" id="UP000565572"/>
    </source>
</evidence>
<comment type="caution">
    <text evidence="2">The sequence shown here is derived from an EMBL/GenBank/DDBJ whole genome shotgun (WGS) entry which is preliminary data.</text>
</comment>
<keyword evidence="1" id="KW-1133">Transmembrane helix</keyword>
<keyword evidence="3" id="KW-1185">Reference proteome</keyword>
<dbReference type="Proteomes" id="UP000565572">
    <property type="component" value="Unassembled WGS sequence"/>
</dbReference>
<accession>A0A7W5P5D1</accession>
<gene>
    <name evidence="2" type="ORF">FHX39_000091</name>
</gene>